<reference evidence="3 4" key="1">
    <citation type="journal article" date="2021" name="Plant Biotechnol. J.">
        <title>Multi-omics assisted identification of the key and species-specific regulatory components of drought-tolerant mechanisms in Gossypium stocksii.</title>
        <authorList>
            <person name="Yu D."/>
            <person name="Ke L."/>
            <person name="Zhang D."/>
            <person name="Wu Y."/>
            <person name="Sun Y."/>
            <person name="Mei J."/>
            <person name="Sun J."/>
            <person name="Sun Y."/>
        </authorList>
    </citation>
    <scope>NUCLEOTIDE SEQUENCE [LARGE SCALE GENOMIC DNA]</scope>
    <source>
        <strain evidence="4">cv. E1</strain>
        <tissue evidence="3">Leaf</tissue>
    </source>
</reference>
<dbReference type="Proteomes" id="UP000828251">
    <property type="component" value="Unassembled WGS sequence"/>
</dbReference>
<gene>
    <name evidence="3" type="ORF">J1N35_005008</name>
</gene>
<dbReference type="InterPro" id="IPR002156">
    <property type="entry name" value="RNaseH_domain"/>
</dbReference>
<dbReference type="GO" id="GO:0004523">
    <property type="term" value="F:RNA-DNA hybrid ribonuclease activity"/>
    <property type="evidence" value="ECO:0007669"/>
    <property type="project" value="InterPro"/>
</dbReference>
<feature type="domain" description="RNase H type-1" evidence="2">
    <location>
        <begin position="24"/>
        <end position="85"/>
    </location>
</feature>
<evidence type="ECO:0000313" key="4">
    <source>
        <dbReference type="Proteomes" id="UP000828251"/>
    </source>
</evidence>
<dbReference type="OrthoDB" id="994285at2759"/>
<comment type="caution">
    <text evidence="3">The sequence shown here is derived from an EMBL/GenBank/DDBJ whole genome shotgun (WGS) entry which is preliminary data.</text>
</comment>
<evidence type="ECO:0000256" key="1">
    <source>
        <dbReference type="SAM" id="SignalP"/>
    </source>
</evidence>
<feature type="chain" id="PRO_5039609175" description="RNase H type-1 domain-containing protein" evidence="1">
    <location>
        <begin position="25"/>
        <end position="122"/>
    </location>
</feature>
<feature type="signal peptide" evidence="1">
    <location>
        <begin position="1"/>
        <end position="24"/>
    </location>
</feature>
<dbReference type="EMBL" id="JAIQCV010000002">
    <property type="protein sequence ID" value="KAH1121848.1"/>
    <property type="molecule type" value="Genomic_DNA"/>
</dbReference>
<evidence type="ECO:0000259" key="2">
    <source>
        <dbReference type="Pfam" id="PF13456"/>
    </source>
</evidence>
<proteinExistence type="predicted"/>
<keyword evidence="1" id="KW-0732">Signal</keyword>
<evidence type="ECO:0000313" key="3">
    <source>
        <dbReference type="EMBL" id="KAH1121848.1"/>
    </source>
</evidence>
<dbReference type="Pfam" id="PF13456">
    <property type="entry name" value="RVT_3"/>
    <property type="match status" value="1"/>
</dbReference>
<accession>A0A9D4AIK3</accession>
<organism evidence="3 4">
    <name type="scientific">Gossypium stocksii</name>
    <dbReference type="NCBI Taxonomy" id="47602"/>
    <lineage>
        <taxon>Eukaryota</taxon>
        <taxon>Viridiplantae</taxon>
        <taxon>Streptophyta</taxon>
        <taxon>Embryophyta</taxon>
        <taxon>Tracheophyta</taxon>
        <taxon>Spermatophyta</taxon>
        <taxon>Magnoliopsida</taxon>
        <taxon>eudicotyledons</taxon>
        <taxon>Gunneridae</taxon>
        <taxon>Pentapetalae</taxon>
        <taxon>rosids</taxon>
        <taxon>malvids</taxon>
        <taxon>Malvales</taxon>
        <taxon>Malvaceae</taxon>
        <taxon>Malvoideae</taxon>
        <taxon>Gossypium</taxon>
    </lineage>
</organism>
<sequence>MWCKRDYLVALLGLSIGGLRKAPCEEVTIEGDPLTVIRKVRSPLHDASSIEAYIQDVKAMAPLFHRCFFAHASRDGNTVAYLLATTGLRCGGCSYLSGVVPEDVSLAVEWDHQAIGVNKHGG</sequence>
<keyword evidence="4" id="KW-1185">Reference proteome</keyword>
<name>A0A9D4AIK3_9ROSI</name>
<protein>
    <recommendedName>
        <fullName evidence="2">RNase H type-1 domain-containing protein</fullName>
    </recommendedName>
</protein>
<dbReference type="GO" id="GO:0003676">
    <property type="term" value="F:nucleic acid binding"/>
    <property type="evidence" value="ECO:0007669"/>
    <property type="project" value="InterPro"/>
</dbReference>
<dbReference type="AlphaFoldDB" id="A0A9D4AIK3"/>